<evidence type="ECO:0000313" key="1">
    <source>
        <dbReference type="EMBL" id="KAI4461471.1"/>
    </source>
</evidence>
<accession>A0ACB9T3T6</accession>
<protein>
    <submittedName>
        <fullName evidence="1">Rna polymerase</fullName>
    </submittedName>
</protein>
<proteinExistence type="predicted"/>
<dbReference type="EMBL" id="CM043019">
    <property type="protein sequence ID" value="KAI4461471.1"/>
    <property type="molecule type" value="Genomic_DNA"/>
</dbReference>
<organism evidence="1 2">
    <name type="scientific">Holotrichia oblita</name>
    <name type="common">Chafer beetle</name>
    <dbReference type="NCBI Taxonomy" id="644536"/>
    <lineage>
        <taxon>Eukaryota</taxon>
        <taxon>Metazoa</taxon>
        <taxon>Ecdysozoa</taxon>
        <taxon>Arthropoda</taxon>
        <taxon>Hexapoda</taxon>
        <taxon>Insecta</taxon>
        <taxon>Pterygota</taxon>
        <taxon>Neoptera</taxon>
        <taxon>Endopterygota</taxon>
        <taxon>Coleoptera</taxon>
        <taxon>Polyphaga</taxon>
        <taxon>Scarabaeiformia</taxon>
        <taxon>Scarabaeidae</taxon>
        <taxon>Melolonthinae</taxon>
        <taxon>Holotrichia</taxon>
    </lineage>
</organism>
<name>A0ACB9T3T6_HOLOL</name>
<dbReference type="Proteomes" id="UP001056778">
    <property type="component" value="Chromosome 5"/>
</dbReference>
<reference evidence="1" key="1">
    <citation type="submission" date="2022-04" db="EMBL/GenBank/DDBJ databases">
        <title>Chromosome-scale genome assembly of Holotrichia oblita Faldermann.</title>
        <authorList>
            <person name="Rongchong L."/>
        </authorList>
    </citation>
    <scope>NUCLEOTIDE SEQUENCE</scope>
    <source>
        <strain evidence="1">81SQS9</strain>
    </source>
</reference>
<evidence type="ECO:0000313" key="2">
    <source>
        <dbReference type="Proteomes" id="UP001056778"/>
    </source>
</evidence>
<gene>
    <name evidence="1" type="ORF">MML48_5g00018362</name>
</gene>
<sequence length="153" mass="17587">MKKLKSMCNELPIQHYSDIDFISQFRLSRTSVKIIIASVGDSYIENRRPRISINEAVLLTIWTLANEESFREIADRFGISRGRAHKAFVCVCKILYKKQKEFIIWPSTVEARRENVNRYTQIQGGNSFPGIVGCVDGTHMSHIAIPRQRNDNS</sequence>
<comment type="caution">
    <text evidence="1">The sequence shown here is derived from an EMBL/GenBank/DDBJ whole genome shotgun (WGS) entry which is preliminary data.</text>
</comment>
<keyword evidence="2" id="KW-1185">Reference proteome</keyword>